<organism evidence="4 5">
    <name type="scientific">Nocardia neocaledoniensis</name>
    <dbReference type="NCBI Taxonomy" id="236511"/>
    <lineage>
        <taxon>Bacteria</taxon>
        <taxon>Bacillati</taxon>
        <taxon>Actinomycetota</taxon>
        <taxon>Actinomycetes</taxon>
        <taxon>Mycobacteriales</taxon>
        <taxon>Nocardiaceae</taxon>
        <taxon>Nocardia</taxon>
    </lineage>
</organism>
<evidence type="ECO:0000313" key="5">
    <source>
        <dbReference type="Proteomes" id="UP000246410"/>
    </source>
</evidence>
<dbReference type="SUPFAM" id="SSF48498">
    <property type="entry name" value="Tetracyclin repressor-like, C-terminal domain"/>
    <property type="match status" value="1"/>
</dbReference>
<proteinExistence type="predicted"/>
<name>A0A317NL45_9NOCA</name>
<dbReference type="SUPFAM" id="SSF46689">
    <property type="entry name" value="Homeodomain-like"/>
    <property type="match status" value="1"/>
</dbReference>
<dbReference type="EMBL" id="QGTL01000006">
    <property type="protein sequence ID" value="PWV74338.1"/>
    <property type="molecule type" value="Genomic_DNA"/>
</dbReference>
<sequence length="212" mass="23330">MIVSTPRSQRRLTRRNQFLDIAHHAFATRGYHGVTMQRVSACAGVTKPVLYRHFSGKLELYLAVVQRYLDQLTDAVRAASRSTSSRHHTVERTVEAFFDLVEHDESGLHVLIFDSSLPSEPAVRLRVQQAVADFTVTVARMLHPHSEIPLRANLLASWLTGVAIAAAGQWHREGRTVPKRHAVATATHLCCAGLSGSTLRGPRIAALTTAVA</sequence>
<feature type="domain" description="HTH tetR-type" evidence="3">
    <location>
        <begin position="12"/>
        <end position="72"/>
    </location>
</feature>
<dbReference type="InterPro" id="IPR036271">
    <property type="entry name" value="Tet_transcr_reg_TetR-rel_C_sf"/>
</dbReference>
<evidence type="ECO:0000259" key="3">
    <source>
        <dbReference type="PROSITE" id="PS50977"/>
    </source>
</evidence>
<dbReference type="Gene3D" id="1.10.357.10">
    <property type="entry name" value="Tetracycline Repressor, domain 2"/>
    <property type="match status" value="1"/>
</dbReference>
<gene>
    <name evidence="4" type="ORF">DFR69_106149</name>
</gene>
<dbReference type="InterPro" id="IPR009057">
    <property type="entry name" value="Homeodomain-like_sf"/>
</dbReference>
<dbReference type="AlphaFoldDB" id="A0A317NL45"/>
<dbReference type="PRINTS" id="PR00455">
    <property type="entry name" value="HTHTETR"/>
</dbReference>
<dbReference type="PROSITE" id="PS01081">
    <property type="entry name" value="HTH_TETR_1"/>
    <property type="match status" value="1"/>
</dbReference>
<dbReference type="PANTHER" id="PTHR30055:SF160">
    <property type="entry name" value="TRANSCRIPTIONAL REGULATORY PROTEIN (PROBABLY ASNC-FAMILY)-RELATED"/>
    <property type="match status" value="1"/>
</dbReference>
<dbReference type="GO" id="GO:0000976">
    <property type="term" value="F:transcription cis-regulatory region binding"/>
    <property type="evidence" value="ECO:0007669"/>
    <property type="project" value="TreeGrafter"/>
</dbReference>
<dbReference type="PROSITE" id="PS50977">
    <property type="entry name" value="HTH_TETR_2"/>
    <property type="match status" value="1"/>
</dbReference>
<evidence type="ECO:0000256" key="2">
    <source>
        <dbReference type="PROSITE-ProRule" id="PRU00335"/>
    </source>
</evidence>
<dbReference type="Pfam" id="PF00440">
    <property type="entry name" value="TetR_N"/>
    <property type="match status" value="1"/>
</dbReference>
<dbReference type="InterPro" id="IPR001647">
    <property type="entry name" value="HTH_TetR"/>
</dbReference>
<dbReference type="Proteomes" id="UP000246410">
    <property type="component" value="Unassembled WGS sequence"/>
</dbReference>
<keyword evidence="5" id="KW-1185">Reference proteome</keyword>
<dbReference type="PANTHER" id="PTHR30055">
    <property type="entry name" value="HTH-TYPE TRANSCRIPTIONAL REGULATOR RUTR"/>
    <property type="match status" value="1"/>
</dbReference>
<dbReference type="InterPro" id="IPR023772">
    <property type="entry name" value="DNA-bd_HTH_TetR-type_CS"/>
</dbReference>
<dbReference type="InterPro" id="IPR050109">
    <property type="entry name" value="HTH-type_TetR-like_transc_reg"/>
</dbReference>
<evidence type="ECO:0000313" key="4">
    <source>
        <dbReference type="EMBL" id="PWV74338.1"/>
    </source>
</evidence>
<dbReference type="GO" id="GO:0003700">
    <property type="term" value="F:DNA-binding transcription factor activity"/>
    <property type="evidence" value="ECO:0007669"/>
    <property type="project" value="TreeGrafter"/>
</dbReference>
<protein>
    <submittedName>
        <fullName evidence="4">TetR family transcriptional regulator</fullName>
    </submittedName>
</protein>
<dbReference type="RefSeq" id="WP_167456312.1">
    <property type="nucleotide sequence ID" value="NZ_QGTL01000006.1"/>
</dbReference>
<feature type="DNA-binding region" description="H-T-H motif" evidence="2">
    <location>
        <begin position="35"/>
        <end position="54"/>
    </location>
</feature>
<evidence type="ECO:0000256" key="1">
    <source>
        <dbReference type="ARBA" id="ARBA00023125"/>
    </source>
</evidence>
<accession>A0A317NL45</accession>
<comment type="caution">
    <text evidence="4">The sequence shown here is derived from an EMBL/GenBank/DDBJ whole genome shotgun (WGS) entry which is preliminary data.</text>
</comment>
<reference evidence="4 5" key="1">
    <citation type="submission" date="2018-05" db="EMBL/GenBank/DDBJ databases">
        <title>Genomic Encyclopedia of Type Strains, Phase IV (KMG-IV): sequencing the most valuable type-strain genomes for metagenomic binning, comparative biology and taxonomic classification.</title>
        <authorList>
            <person name="Goeker M."/>
        </authorList>
    </citation>
    <scope>NUCLEOTIDE SEQUENCE [LARGE SCALE GENOMIC DNA]</scope>
    <source>
        <strain evidence="4 5">DSM 44717</strain>
    </source>
</reference>
<keyword evidence="1 2" id="KW-0238">DNA-binding</keyword>